<keyword evidence="2 5" id="KW-0378">Hydrolase</keyword>
<dbReference type="RefSeq" id="WP_208649608.1">
    <property type="nucleotide sequence ID" value="NZ_CP036528.1"/>
</dbReference>
<dbReference type="InterPro" id="IPR003833">
    <property type="entry name" value="CT_C_D"/>
</dbReference>
<dbReference type="SMART" id="SM00796">
    <property type="entry name" value="AHS1"/>
    <property type="match status" value="1"/>
</dbReference>
<dbReference type="SUPFAM" id="SSF160467">
    <property type="entry name" value="PH0987 N-terminal domain-like"/>
    <property type="match status" value="1"/>
</dbReference>
<gene>
    <name evidence="5" type="primary">pxpB</name>
    <name evidence="5" type="ORF">DKZ56_08610</name>
</gene>
<name>A0A4P6US89_9BACL</name>
<dbReference type="PANTHER" id="PTHR34698:SF2">
    <property type="entry name" value="5-OXOPROLINASE SUBUNIT B"/>
    <property type="match status" value="1"/>
</dbReference>
<dbReference type="InterPro" id="IPR010016">
    <property type="entry name" value="PxpB"/>
</dbReference>
<dbReference type="KEGG" id="uth:DKZ56_08610"/>
<sequence length="237" mass="27025">MAVQFKPLGECAVLVYFGSCISEEVHLSIKKFLFILEKEWCDGLIEVVPSYTNVCIYYDVLKVHQWEQAGHTPYEKIVAFLQTLLQKEVVLPKEKERLIEIPVCYGGSYGPDLRELARFHHLTEQQVIEIHSGKEYLVYMLGFAPGFAYLEGLDERIATPRKETPRLKIPSRSVGIAGKQTGIYPVETPGGWQIIGRTPLKLFLPEQYPPTLLQAGDRVRFVPITEEAFAEIEGERR</sequence>
<dbReference type="PANTHER" id="PTHR34698">
    <property type="entry name" value="5-OXOPROLINASE SUBUNIT B"/>
    <property type="match status" value="1"/>
</dbReference>
<keyword evidence="1" id="KW-0547">Nucleotide-binding</keyword>
<organism evidence="5 6">
    <name type="scientific">Ureibacillus thermophilus</name>
    <dbReference type="NCBI Taxonomy" id="367743"/>
    <lineage>
        <taxon>Bacteria</taxon>
        <taxon>Bacillati</taxon>
        <taxon>Bacillota</taxon>
        <taxon>Bacilli</taxon>
        <taxon>Bacillales</taxon>
        <taxon>Caryophanaceae</taxon>
        <taxon>Ureibacillus</taxon>
    </lineage>
</organism>
<feature type="domain" description="Carboxyltransferase" evidence="4">
    <location>
        <begin position="3"/>
        <end position="213"/>
    </location>
</feature>
<keyword evidence="6" id="KW-1185">Reference proteome</keyword>
<dbReference type="NCBIfam" id="TIGR00370">
    <property type="entry name" value="5-oxoprolinase subunit PxpB"/>
    <property type="match status" value="1"/>
</dbReference>
<dbReference type="AlphaFoldDB" id="A0A4P6US89"/>
<dbReference type="Gene3D" id="3.30.1360.40">
    <property type="match status" value="1"/>
</dbReference>
<dbReference type="Pfam" id="PF02682">
    <property type="entry name" value="CT_C_D"/>
    <property type="match status" value="1"/>
</dbReference>
<dbReference type="GO" id="GO:0005524">
    <property type="term" value="F:ATP binding"/>
    <property type="evidence" value="ECO:0007669"/>
    <property type="project" value="UniProtKB-KW"/>
</dbReference>
<proteinExistence type="predicted"/>
<evidence type="ECO:0000256" key="1">
    <source>
        <dbReference type="ARBA" id="ARBA00022741"/>
    </source>
</evidence>
<evidence type="ECO:0000256" key="2">
    <source>
        <dbReference type="ARBA" id="ARBA00022801"/>
    </source>
</evidence>
<dbReference type="GO" id="GO:0017168">
    <property type="term" value="F:5-oxoprolinase (ATP-hydrolyzing) activity"/>
    <property type="evidence" value="ECO:0007669"/>
    <property type="project" value="UniProtKB-EC"/>
</dbReference>
<dbReference type="Gene3D" id="2.40.100.10">
    <property type="entry name" value="Cyclophilin-like"/>
    <property type="match status" value="1"/>
</dbReference>
<evidence type="ECO:0000313" key="6">
    <source>
        <dbReference type="Proteomes" id="UP000291151"/>
    </source>
</evidence>
<evidence type="ECO:0000256" key="3">
    <source>
        <dbReference type="ARBA" id="ARBA00022840"/>
    </source>
</evidence>
<keyword evidence="3" id="KW-0067">ATP-binding</keyword>
<evidence type="ECO:0000259" key="4">
    <source>
        <dbReference type="SMART" id="SM00796"/>
    </source>
</evidence>
<dbReference type="SUPFAM" id="SSF50891">
    <property type="entry name" value="Cyclophilin-like"/>
    <property type="match status" value="1"/>
</dbReference>
<dbReference type="EMBL" id="CP036528">
    <property type="protein sequence ID" value="QBK25914.1"/>
    <property type="molecule type" value="Genomic_DNA"/>
</dbReference>
<dbReference type="EC" id="3.5.2.9" evidence="5"/>
<evidence type="ECO:0000313" key="5">
    <source>
        <dbReference type="EMBL" id="QBK25914.1"/>
    </source>
</evidence>
<dbReference type="Proteomes" id="UP000291151">
    <property type="component" value="Chromosome"/>
</dbReference>
<accession>A0A4P6US89</accession>
<dbReference type="InterPro" id="IPR029000">
    <property type="entry name" value="Cyclophilin-like_dom_sf"/>
</dbReference>
<protein>
    <submittedName>
        <fullName evidence="5">5-oxoprolinase subunit PxpB</fullName>
        <ecNumber evidence="5">3.5.2.9</ecNumber>
    </submittedName>
</protein>
<reference evidence="5 6" key="1">
    <citation type="submission" date="2019-02" db="EMBL/GenBank/DDBJ databases">
        <title>Ureibacillus thermophilus.</title>
        <authorList>
            <person name="Sunny J.S."/>
            <person name="Natarajan A."/>
            <person name="Saleena L.M."/>
        </authorList>
    </citation>
    <scope>NUCLEOTIDE SEQUENCE [LARGE SCALE GENOMIC DNA]</scope>
    <source>
        <strain evidence="5 6">LM102</strain>
    </source>
</reference>